<dbReference type="AlphaFoldDB" id="A0A1H2LZ59"/>
<dbReference type="InterPro" id="IPR036322">
    <property type="entry name" value="WD40_repeat_dom_sf"/>
</dbReference>
<dbReference type="SUPFAM" id="SSF47413">
    <property type="entry name" value="lambda repressor-like DNA-binding domains"/>
    <property type="match status" value="1"/>
</dbReference>
<keyword evidence="6" id="KW-1185">Reference proteome</keyword>
<dbReference type="InterPro" id="IPR015943">
    <property type="entry name" value="WD40/YVTN_repeat-like_dom_sf"/>
</dbReference>
<name>A0A1H2LZ59_9ACTN</name>
<dbReference type="InterPro" id="IPR049052">
    <property type="entry name" value="nSTAND1"/>
</dbReference>
<dbReference type="SUPFAM" id="SSF52540">
    <property type="entry name" value="P-loop containing nucleoside triphosphate hydrolases"/>
    <property type="match status" value="1"/>
</dbReference>
<proteinExistence type="predicted"/>
<feature type="domain" description="HTH cro/C1-type" evidence="4">
    <location>
        <begin position="24"/>
        <end position="83"/>
    </location>
</feature>
<dbReference type="SUPFAM" id="SSF50998">
    <property type="entry name" value="Quinoprotein alcohol dehydrogenase-like"/>
    <property type="match status" value="1"/>
</dbReference>
<protein>
    <submittedName>
        <fullName evidence="5">WD40 repeat</fullName>
    </submittedName>
</protein>
<dbReference type="PROSITE" id="PS50082">
    <property type="entry name" value="WD_REPEATS_2"/>
    <property type="match status" value="5"/>
</dbReference>
<dbReference type="EMBL" id="LT629791">
    <property type="protein sequence ID" value="SDU86293.1"/>
    <property type="molecule type" value="Genomic_DNA"/>
</dbReference>
<feature type="repeat" description="WD" evidence="3">
    <location>
        <begin position="1116"/>
        <end position="1157"/>
    </location>
</feature>
<evidence type="ECO:0000256" key="1">
    <source>
        <dbReference type="ARBA" id="ARBA00022574"/>
    </source>
</evidence>
<dbReference type="PANTHER" id="PTHR22847:SF637">
    <property type="entry name" value="WD REPEAT DOMAIN 5B"/>
    <property type="match status" value="1"/>
</dbReference>
<evidence type="ECO:0000313" key="5">
    <source>
        <dbReference type="EMBL" id="SDU86293.1"/>
    </source>
</evidence>
<dbReference type="InterPro" id="IPR001680">
    <property type="entry name" value="WD40_rpt"/>
</dbReference>
<evidence type="ECO:0000259" key="4">
    <source>
        <dbReference type="PROSITE" id="PS50943"/>
    </source>
</evidence>
<dbReference type="GO" id="GO:0003677">
    <property type="term" value="F:DNA binding"/>
    <property type="evidence" value="ECO:0007669"/>
    <property type="project" value="InterPro"/>
</dbReference>
<keyword evidence="2" id="KW-0677">Repeat</keyword>
<accession>A0A1H2LZ59</accession>
<dbReference type="PROSITE" id="PS50943">
    <property type="entry name" value="HTH_CROC1"/>
    <property type="match status" value="1"/>
</dbReference>
<evidence type="ECO:0000256" key="2">
    <source>
        <dbReference type="ARBA" id="ARBA00022737"/>
    </source>
</evidence>
<dbReference type="SUPFAM" id="SSF82171">
    <property type="entry name" value="DPP6 N-terminal domain-like"/>
    <property type="match status" value="1"/>
</dbReference>
<feature type="repeat" description="WD" evidence="3">
    <location>
        <begin position="851"/>
        <end position="892"/>
    </location>
</feature>
<dbReference type="Gene3D" id="1.10.260.40">
    <property type="entry name" value="lambda repressor-like DNA-binding domains"/>
    <property type="match status" value="1"/>
</dbReference>
<dbReference type="SMART" id="SM00320">
    <property type="entry name" value="WD40"/>
    <property type="match status" value="13"/>
</dbReference>
<dbReference type="InterPro" id="IPR027417">
    <property type="entry name" value="P-loop_NTPase"/>
</dbReference>
<dbReference type="PROSITE" id="PS50294">
    <property type="entry name" value="WD_REPEATS_REGION"/>
    <property type="match status" value="1"/>
</dbReference>
<dbReference type="PANTHER" id="PTHR22847">
    <property type="entry name" value="WD40 REPEAT PROTEIN"/>
    <property type="match status" value="1"/>
</dbReference>
<dbReference type="RefSeq" id="WP_046771501.1">
    <property type="nucleotide sequence ID" value="NZ_LBMC01000043.1"/>
</dbReference>
<dbReference type="Proteomes" id="UP000182977">
    <property type="component" value="Chromosome I"/>
</dbReference>
<organism evidence="5 6">
    <name type="scientific">Jiangella alkaliphila</name>
    <dbReference type="NCBI Taxonomy" id="419479"/>
    <lineage>
        <taxon>Bacteria</taxon>
        <taxon>Bacillati</taxon>
        <taxon>Actinomycetota</taxon>
        <taxon>Actinomycetes</taxon>
        <taxon>Jiangellales</taxon>
        <taxon>Jiangellaceae</taxon>
        <taxon>Jiangella</taxon>
    </lineage>
</organism>
<dbReference type="CDD" id="cd00200">
    <property type="entry name" value="WD40"/>
    <property type="match status" value="1"/>
</dbReference>
<dbReference type="Pfam" id="PF00400">
    <property type="entry name" value="WD40"/>
    <property type="match status" value="6"/>
</dbReference>
<evidence type="ECO:0000256" key="3">
    <source>
        <dbReference type="PROSITE-ProRule" id="PRU00221"/>
    </source>
</evidence>
<dbReference type="InterPro" id="IPR011047">
    <property type="entry name" value="Quinoprotein_ADH-like_sf"/>
</dbReference>
<sequence>MTGETTQGAGPSDIVTRGDFAQALTAARKQARLTVREVAAAAGVPTGTVGGYFSGRHLPNLTFLEPFHAVLDALGIGDHAPWVDALERVRWSRSKRLADRSAPYKGLDSYQPEDADWFFGRDDLTARIVGAVRDRAPAGGQVVVVGPSGSGKSSILRAGVIPRLRGGALPGAWQVRLMTPGEHPAAELAAVLDVGAASGRTLLVVDQFEELFTLCDDEPERAEFVSALTRANPLLVVLIGLRADYYAFATRVPALAPALQQAQLVVTPMSVAELETAITEPARRAGVDLDARLVDRLLSDIAPTTWRHGAHDAGALPLLSHALRATWARADRQSLTLADYEATGGLHGAVSQTANEVYESLSPDGKDLARQLFLRLVADDGEVAARRRMKWEELIDPDHTDDLAAAVLERFVAARLLTADAEFVEVSHEALLTAWPRIQKWIDEDRDGLKLHRLLTEAAADWNAADRDPGLLWRGGRLEAARAWVADADQPALLNPAEQAFLTASRQTEDAAAALHQRRTRRLRLLLGATEVFAAVAVTLAAVAISSERRARDAADEADAQREAAQSRQVAIQAGSLTTQDPALAQQLALAAFRIAPTIEARSALLDVSAQAPVTRIAVPAGPAAVAISIDGQLIATGNTDGRMRLFTSGDGRIRELGSITVDAEEQLYGVAISPDKQLAAVGGTGSVARLVDISDPTDPRLLDQLLPAASVEGMRFSPDGTMLVASTAVDLAHRWRLAADGSATALGTLQGFGGYLHWSDFSADGRLIATSSSDGRVRLWGAHAPGATSTPLAEVTVGGAVDTPAGPTANAVPAVDFSPHGRLLAVGARDGKVHLFHVGHTGLEPDGAPLGDFAAQINHLEFSADGTELAAGSSDTTVRTFDVASRTETGRLESTTPITSLFYVGASKQLVFGSPDGYVRLWRRPGAALPAAPYPVASLGYAAGGGLLAVGTGSGPGGEVQLWDVVDPAVAHRLGTIRSPESGVLLNGEAALSADATLLAAGTATGEVQLWDVRTPASPRLRSRISVSPTLIQQLAITADTRVLAVAADDGEVTVWDVADPADPQPRATLTDADDRVLAVAFSPDGRTLVAASADQSAYVYDVADPARPRLLTQLDDFGNFVHSVAFAPGGDTMAIGSDDETVRLYDLREPARPRLLGEPLTGPNGYVYSVTFTRDGSSVAAVADGVVWIWDVADPSRAALTETLRVSEGALLAVAASPVADRIVAGGADRIPYSWNTDSGQVADRLCELAGSELTADEWRRHVPGQRFSAPCGRPDAG</sequence>
<dbReference type="STRING" id="419479.SAMN04488563_6871"/>
<reference evidence="6" key="1">
    <citation type="submission" date="2016-10" db="EMBL/GenBank/DDBJ databases">
        <authorList>
            <person name="Varghese N."/>
            <person name="Submissions S."/>
        </authorList>
    </citation>
    <scope>NUCLEOTIDE SEQUENCE [LARGE SCALE GENOMIC DNA]</scope>
    <source>
        <strain evidence="6">DSM 45079</strain>
    </source>
</reference>
<dbReference type="InterPro" id="IPR001387">
    <property type="entry name" value="Cro/C1-type_HTH"/>
</dbReference>
<dbReference type="OrthoDB" id="134501at2"/>
<dbReference type="CDD" id="cd00093">
    <property type="entry name" value="HTH_XRE"/>
    <property type="match status" value="1"/>
</dbReference>
<dbReference type="Pfam" id="PF20703">
    <property type="entry name" value="nSTAND1"/>
    <property type="match status" value="1"/>
</dbReference>
<dbReference type="SUPFAM" id="SSF50978">
    <property type="entry name" value="WD40 repeat-like"/>
    <property type="match status" value="1"/>
</dbReference>
<gene>
    <name evidence="5" type="ORF">SAMN04488563_6871</name>
</gene>
<keyword evidence="1 3" id="KW-0853">WD repeat</keyword>
<feature type="repeat" description="WD" evidence="3">
    <location>
        <begin position="1071"/>
        <end position="1104"/>
    </location>
</feature>
<evidence type="ECO:0000313" key="6">
    <source>
        <dbReference type="Proteomes" id="UP000182977"/>
    </source>
</evidence>
<feature type="repeat" description="WD" evidence="3">
    <location>
        <begin position="1026"/>
        <end position="1059"/>
    </location>
</feature>
<dbReference type="SMART" id="SM00530">
    <property type="entry name" value="HTH_XRE"/>
    <property type="match status" value="1"/>
</dbReference>
<feature type="repeat" description="WD" evidence="3">
    <location>
        <begin position="762"/>
        <end position="781"/>
    </location>
</feature>
<dbReference type="InterPro" id="IPR010982">
    <property type="entry name" value="Lambda_DNA-bd_dom_sf"/>
</dbReference>
<dbReference type="Gene3D" id="2.130.10.10">
    <property type="entry name" value="YVTN repeat-like/Quinoprotein amine dehydrogenase"/>
    <property type="match status" value="4"/>
</dbReference>